<dbReference type="InterPro" id="IPR036770">
    <property type="entry name" value="Ankyrin_rpt-contain_sf"/>
</dbReference>
<feature type="region of interest" description="Disordered" evidence="4">
    <location>
        <begin position="1"/>
        <end position="24"/>
    </location>
</feature>
<evidence type="ECO:0000256" key="2">
    <source>
        <dbReference type="ARBA" id="ARBA00023043"/>
    </source>
</evidence>
<dbReference type="Pfam" id="PF00023">
    <property type="entry name" value="Ank"/>
    <property type="match status" value="1"/>
</dbReference>
<organism evidence="6 7">
    <name type="scientific">Penicillium brevicompactum</name>
    <dbReference type="NCBI Taxonomy" id="5074"/>
    <lineage>
        <taxon>Eukaryota</taxon>
        <taxon>Fungi</taxon>
        <taxon>Dikarya</taxon>
        <taxon>Ascomycota</taxon>
        <taxon>Pezizomycotina</taxon>
        <taxon>Eurotiomycetes</taxon>
        <taxon>Eurotiomycetidae</taxon>
        <taxon>Eurotiales</taxon>
        <taxon>Aspergillaceae</taxon>
        <taxon>Penicillium</taxon>
    </lineage>
</organism>
<keyword evidence="1" id="KW-0677">Repeat</keyword>
<feature type="repeat" description="ANK" evidence="3">
    <location>
        <begin position="665"/>
        <end position="698"/>
    </location>
</feature>
<evidence type="ECO:0000313" key="7">
    <source>
        <dbReference type="Proteomes" id="UP001147695"/>
    </source>
</evidence>
<comment type="caution">
    <text evidence="6">The sequence shown here is derived from an EMBL/GenBank/DDBJ whole genome shotgun (WGS) entry which is preliminary data.</text>
</comment>
<feature type="repeat" description="ANK" evidence="3">
    <location>
        <begin position="801"/>
        <end position="825"/>
    </location>
</feature>
<feature type="repeat" description="ANK" evidence="3">
    <location>
        <begin position="869"/>
        <end position="895"/>
    </location>
</feature>
<sequence length="1113" mass="124217">MAQNAEKTLACRRKPRTLPTDEASTSGRLRKCLRAMRVPNPRGILFEIQTQKEKRLESTCEWILKENRFCSWAAADKSRLLRLVGPPGIGKTMIATYLAETIEQKVEKASGKMFAYFFFDNKGEEGRRTPTAMLRSLIWQLLLQNESLFRHVQPEFEQHEKQHLFQDLFERFSTMWLIFQDMIRDEQAGEVFILIDALDECDEATRKSLLTGIHNLFDSSSQESGRFKFLLTHRPEISDIEGELSSSGTSFRVDSINVDKDLKSYVNFKTDELANLKKIPKDLTEKIRNTLTTDCDGTFLWVSLMTAELGRGNVLMHQFEQKLKHLPSRLDEIYVSILDQIPRELQHVAQFILHSMVAARRPFTKIEIMTAFAASHLAGSNSPVPIKDDIQVYQDIFSTCSSIIMVDKGQNGGSEILRFCHQSVKDFLLSATSQAEQQWFNTTSDHANLVVFQACWKYLSAGESKLANVIIHQSSSDDGIYQSEPKNFKSQTSTYSFLRYGTDWWQWHAISSYPAVLRELKIDVTQTPPLRDIWALREAREGQPSVLRFLIENGVDVKRSDEEGNSLFSLAASHGNVAVVKLLLSTNRVDVDSKNKVGQTPLALSATKGHASIVKLLLATKKVEIDSKDLEGWSPFAYAAFGGHLATVEILLATEKVDVGIKDQAGRSILPYAALGGHIDVIKRLILTGKFDINSKDSDGGAILSYAILGRRVGLFKILLAMEKIDVNSECFLGRPLLSLALEESQVAMAALLLATGNVDVDSTDQNGWTPLLYAAKRGHPAIVKLLLATGKVDVNSKDPSGSTALSYAAYDGMDNIVEMLLATGKADLTVENCFNHTPFTLAVITSTPDTIKLLLAAGARYVDSKTRLGRTPLSYAAQAGNSSVLRFLLSCGASDTPDSIGRNPFMFAASGGWLSIVLIYLARRPSAVNNTDHYGSNALSLAIRHRRTAVVQLLLDTGRFALDSEDCFGRSLLWWARSSRSTEIEALLLNAAKKRRLSLLVSDDRAIETYVESVSRSNFDKKCDVCTLALCFESKGYHVCRICMDGKFSICHYCYNLGARCLEDEHQLLWMDSEALQYQWKNSCRNGPGDDWPIVGPAPWQSDLDKVIADYC</sequence>
<dbReference type="PROSITE" id="PS50837">
    <property type="entry name" value="NACHT"/>
    <property type="match status" value="1"/>
</dbReference>
<dbReference type="Pfam" id="PF24883">
    <property type="entry name" value="NPHP3_N"/>
    <property type="match status" value="1"/>
</dbReference>
<feature type="domain" description="NACHT" evidence="5">
    <location>
        <begin position="79"/>
        <end position="235"/>
    </location>
</feature>
<name>A0A9W9QWJ7_PENBR</name>
<dbReference type="Pfam" id="PF12796">
    <property type="entry name" value="Ank_2"/>
    <property type="match status" value="4"/>
</dbReference>
<feature type="repeat" description="ANK" evidence="3">
    <location>
        <begin position="767"/>
        <end position="791"/>
    </location>
</feature>
<dbReference type="PANTHER" id="PTHR24198:SF165">
    <property type="entry name" value="ANKYRIN REPEAT-CONTAINING PROTEIN-RELATED"/>
    <property type="match status" value="1"/>
</dbReference>
<protein>
    <recommendedName>
        <fullName evidence="5">NACHT domain-containing protein</fullName>
    </recommendedName>
</protein>
<feature type="repeat" description="ANK" evidence="3">
    <location>
        <begin position="597"/>
        <end position="618"/>
    </location>
</feature>
<dbReference type="Gene3D" id="1.25.40.20">
    <property type="entry name" value="Ankyrin repeat-containing domain"/>
    <property type="match status" value="3"/>
</dbReference>
<evidence type="ECO:0000256" key="3">
    <source>
        <dbReference type="PROSITE-ProRule" id="PRU00023"/>
    </source>
</evidence>
<dbReference type="Gene3D" id="3.40.50.300">
    <property type="entry name" value="P-loop containing nucleotide triphosphate hydrolases"/>
    <property type="match status" value="1"/>
</dbReference>
<evidence type="ECO:0000256" key="1">
    <source>
        <dbReference type="ARBA" id="ARBA00022737"/>
    </source>
</evidence>
<evidence type="ECO:0000313" key="6">
    <source>
        <dbReference type="EMBL" id="KAJ5345393.1"/>
    </source>
</evidence>
<gene>
    <name evidence="6" type="ORF">N7452_003397</name>
</gene>
<dbReference type="AlphaFoldDB" id="A0A9W9QWJ7"/>
<dbReference type="SUPFAM" id="SSF48403">
    <property type="entry name" value="Ankyrin repeat"/>
    <property type="match status" value="2"/>
</dbReference>
<reference evidence="6" key="2">
    <citation type="journal article" date="2023" name="IMA Fungus">
        <title>Comparative genomic study of the Penicillium genus elucidates a diverse pangenome and 15 lateral gene transfer events.</title>
        <authorList>
            <person name="Petersen C."/>
            <person name="Sorensen T."/>
            <person name="Nielsen M.R."/>
            <person name="Sondergaard T.E."/>
            <person name="Sorensen J.L."/>
            <person name="Fitzpatrick D.A."/>
            <person name="Frisvad J.C."/>
            <person name="Nielsen K.L."/>
        </authorList>
    </citation>
    <scope>NUCLEOTIDE SEQUENCE</scope>
    <source>
        <strain evidence="6">IBT 35673</strain>
    </source>
</reference>
<accession>A0A9W9QWJ7</accession>
<dbReference type="Proteomes" id="UP001147695">
    <property type="component" value="Unassembled WGS sequence"/>
</dbReference>
<dbReference type="InterPro" id="IPR056884">
    <property type="entry name" value="NPHP3-like_N"/>
</dbReference>
<dbReference type="InterPro" id="IPR002110">
    <property type="entry name" value="Ankyrin_rpt"/>
</dbReference>
<dbReference type="PROSITE" id="PS50088">
    <property type="entry name" value="ANK_REPEAT"/>
    <property type="match status" value="5"/>
</dbReference>
<evidence type="ECO:0000256" key="4">
    <source>
        <dbReference type="SAM" id="MobiDB-lite"/>
    </source>
</evidence>
<dbReference type="InterPro" id="IPR027417">
    <property type="entry name" value="P-loop_NTPase"/>
</dbReference>
<keyword evidence="2 3" id="KW-0040">ANK repeat</keyword>
<dbReference type="EMBL" id="JAPZBQ010000002">
    <property type="protein sequence ID" value="KAJ5345393.1"/>
    <property type="molecule type" value="Genomic_DNA"/>
</dbReference>
<proteinExistence type="predicted"/>
<reference evidence="6" key="1">
    <citation type="submission" date="2022-12" db="EMBL/GenBank/DDBJ databases">
        <authorList>
            <person name="Petersen C."/>
        </authorList>
    </citation>
    <scope>NUCLEOTIDE SEQUENCE</scope>
    <source>
        <strain evidence="6">IBT 35673</strain>
    </source>
</reference>
<dbReference type="PROSITE" id="PS50297">
    <property type="entry name" value="ANK_REP_REGION"/>
    <property type="match status" value="4"/>
</dbReference>
<dbReference type="SUPFAM" id="SSF52540">
    <property type="entry name" value="P-loop containing nucleoside triphosphate hydrolases"/>
    <property type="match status" value="1"/>
</dbReference>
<evidence type="ECO:0000259" key="5">
    <source>
        <dbReference type="PROSITE" id="PS50837"/>
    </source>
</evidence>
<dbReference type="PANTHER" id="PTHR24198">
    <property type="entry name" value="ANKYRIN REPEAT AND PROTEIN KINASE DOMAIN-CONTAINING PROTEIN"/>
    <property type="match status" value="1"/>
</dbReference>
<dbReference type="InterPro" id="IPR007111">
    <property type="entry name" value="NACHT_NTPase"/>
</dbReference>
<dbReference type="SMART" id="SM00248">
    <property type="entry name" value="ANK"/>
    <property type="match status" value="12"/>
</dbReference>